<dbReference type="STRING" id="1184151.AW736_02335"/>
<evidence type="ECO:0000256" key="7">
    <source>
        <dbReference type="ARBA" id="ARBA00023157"/>
    </source>
</evidence>
<comment type="caution">
    <text evidence="8">The sequence shown here is derived from an EMBL/GenBank/DDBJ whole genome shotgun (WGS) entry which is preliminary data.</text>
</comment>
<proteinExistence type="inferred from homology"/>
<dbReference type="Gene3D" id="3.40.50.1820">
    <property type="entry name" value="alpha/beta hydrolase"/>
    <property type="match status" value="1"/>
</dbReference>
<name>A0A178IPK7_9BACT</name>
<keyword evidence="5" id="KW-0378">Hydrolase</keyword>
<dbReference type="Proteomes" id="UP000078486">
    <property type="component" value="Unassembled WGS sequence"/>
</dbReference>
<evidence type="ECO:0000256" key="5">
    <source>
        <dbReference type="ARBA" id="ARBA00022801"/>
    </source>
</evidence>
<evidence type="ECO:0000313" key="8">
    <source>
        <dbReference type="EMBL" id="OAM91658.1"/>
    </source>
</evidence>
<evidence type="ECO:0000256" key="2">
    <source>
        <dbReference type="ARBA" id="ARBA00022487"/>
    </source>
</evidence>
<evidence type="ECO:0000256" key="6">
    <source>
        <dbReference type="ARBA" id="ARBA00022837"/>
    </source>
</evidence>
<keyword evidence="6" id="KW-0106">Calcium</keyword>
<evidence type="ECO:0000256" key="1">
    <source>
        <dbReference type="ARBA" id="ARBA00006249"/>
    </source>
</evidence>
<evidence type="ECO:0000256" key="4">
    <source>
        <dbReference type="ARBA" id="ARBA00022729"/>
    </source>
</evidence>
<dbReference type="SUPFAM" id="SSF53474">
    <property type="entry name" value="alpha/beta-Hydrolases"/>
    <property type="match status" value="1"/>
</dbReference>
<dbReference type="InterPro" id="IPR029058">
    <property type="entry name" value="AB_hydrolase_fold"/>
</dbReference>
<dbReference type="EMBL" id="LRRQ01000018">
    <property type="protein sequence ID" value="OAM91658.1"/>
    <property type="molecule type" value="Genomic_DNA"/>
</dbReference>
<dbReference type="PANTHER" id="PTHR33938:SF15">
    <property type="entry name" value="FERULOYL ESTERASE B-RELATED"/>
    <property type="match status" value="1"/>
</dbReference>
<keyword evidence="3" id="KW-0479">Metal-binding</keyword>
<dbReference type="Pfam" id="PF07519">
    <property type="entry name" value="Tannase"/>
    <property type="match status" value="1"/>
</dbReference>
<dbReference type="GO" id="GO:0052689">
    <property type="term" value="F:carboxylic ester hydrolase activity"/>
    <property type="evidence" value="ECO:0007669"/>
    <property type="project" value="UniProtKB-KW"/>
</dbReference>
<evidence type="ECO:0000313" key="9">
    <source>
        <dbReference type="Proteomes" id="UP000078486"/>
    </source>
</evidence>
<dbReference type="AlphaFoldDB" id="A0A178IPK7"/>
<organism evidence="8 9">
    <name type="scientific">Termitidicoccus mucosus</name>
    <dbReference type="NCBI Taxonomy" id="1184151"/>
    <lineage>
        <taxon>Bacteria</taxon>
        <taxon>Pseudomonadati</taxon>
        <taxon>Verrucomicrobiota</taxon>
        <taxon>Opitutia</taxon>
        <taxon>Opitutales</taxon>
        <taxon>Opitutaceae</taxon>
        <taxon>Termitidicoccus</taxon>
    </lineage>
</organism>
<dbReference type="PANTHER" id="PTHR33938">
    <property type="entry name" value="FERULOYL ESTERASE B-RELATED"/>
    <property type="match status" value="1"/>
</dbReference>
<sequence>MMGIRQLLMLGSIVWFCLPHIAFGGFDDIAKARFATETIIAKTEVVAGGEFQLPNGKPLPGKIPPFCRVVATLKPTPDSNIEIELWMPTENWNGKILATGNGGAAGAIQYRVLAAGVRRGYATVNTDMGTAPNGENLTDHPERWADFGFRATHEMTLAAKALVRAYYDQPVRHTYFVGASTGGQQALMAAQRYPDDYDGIVAGAPANNRTHLHAMFVWNWQAAHKTPDSFLTREKIALVTKAVLAAGAGKDGGAPTDNFLTDPRRCRFDPVVLLPPPRETEGADYLTQAQVAALKSIYSGPANPRTGEQIYSPPPHGSESLLLLGNKNTDEPPAFSFIFRWILGVDFDFRAFDFDKDLGHADQRLAPLLNANDPDLSNFQRRGGKLLMYAGTADAITPFQDAIDYYERVVATHGGLAKAQTFFRFFVVPGLGHVGGGPGLNDFGQSLETRLPQDSEHDILLALERWVEQGDAPERLVATAYNGGDPGKGIRFMRPIFPYPKFPEYIGDDPHLPGSFRAVEHERGGTSTIKRTSK</sequence>
<keyword evidence="7" id="KW-1015">Disulfide bond</keyword>
<protein>
    <recommendedName>
        <fullName evidence="10">Tannase</fullName>
    </recommendedName>
</protein>
<gene>
    <name evidence="8" type="ORF">AW736_02335</name>
</gene>
<dbReference type="InterPro" id="IPR011118">
    <property type="entry name" value="Tannase/feruloyl_esterase"/>
</dbReference>
<keyword evidence="4" id="KW-0732">Signal</keyword>
<evidence type="ECO:0008006" key="10">
    <source>
        <dbReference type="Google" id="ProtNLM"/>
    </source>
</evidence>
<comment type="similarity">
    <text evidence="1">Belongs to the tannase family.</text>
</comment>
<dbReference type="GO" id="GO:0046872">
    <property type="term" value="F:metal ion binding"/>
    <property type="evidence" value="ECO:0007669"/>
    <property type="project" value="UniProtKB-KW"/>
</dbReference>
<dbReference type="RefSeq" id="WP_068768675.1">
    <property type="nucleotide sequence ID" value="NZ_KV441839.1"/>
</dbReference>
<keyword evidence="2" id="KW-0719">Serine esterase</keyword>
<accession>A0A178IPK7</accession>
<reference evidence="8 9" key="1">
    <citation type="submission" date="2016-01" db="EMBL/GenBank/DDBJ databases">
        <title>High potential of lignocellulose degradation of a new Verrucomicrobia species.</title>
        <authorList>
            <person name="Wang Y."/>
            <person name="Shi Y."/>
            <person name="Qiu Z."/>
            <person name="Liu S."/>
            <person name="Yang H."/>
        </authorList>
    </citation>
    <scope>NUCLEOTIDE SEQUENCE [LARGE SCALE GENOMIC DNA]</scope>
    <source>
        <strain evidence="8 9">TSB47</strain>
    </source>
</reference>
<keyword evidence="9" id="KW-1185">Reference proteome</keyword>
<evidence type="ECO:0000256" key="3">
    <source>
        <dbReference type="ARBA" id="ARBA00022723"/>
    </source>
</evidence>